<evidence type="ECO:0000313" key="11">
    <source>
        <dbReference type="Proteomes" id="UP000823749"/>
    </source>
</evidence>
<organism evidence="10 11">
    <name type="scientific">Rhododendron griersonianum</name>
    <dbReference type="NCBI Taxonomy" id="479676"/>
    <lineage>
        <taxon>Eukaryota</taxon>
        <taxon>Viridiplantae</taxon>
        <taxon>Streptophyta</taxon>
        <taxon>Embryophyta</taxon>
        <taxon>Tracheophyta</taxon>
        <taxon>Spermatophyta</taxon>
        <taxon>Magnoliopsida</taxon>
        <taxon>eudicotyledons</taxon>
        <taxon>Gunneridae</taxon>
        <taxon>Pentapetalae</taxon>
        <taxon>asterids</taxon>
        <taxon>Ericales</taxon>
        <taxon>Ericaceae</taxon>
        <taxon>Ericoideae</taxon>
        <taxon>Rhodoreae</taxon>
        <taxon>Rhododendron</taxon>
    </lineage>
</organism>
<dbReference type="AlphaFoldDB" id="A0AAV6L468"/>
<dbReference type="PIRSF" id="PIRSF036417">
    <property type="entry name" value="3-ktacl-CoA_syn"/>
    <property type="match status" value="1"/>
</dbReference>
<keyword evidence="4 6" id="KW-0012">Acyltransferase</keyword>
<dbReference type="Pfam" id="PF08541">
    <property type="entry name" value="ACP_syn_III_C"/>
    <property type="match status" value="1"/>
</dbReference>
<dbReference type="GO" id="GO:0006633">
    <property type="term" value="P:fatty acid biosynthetic process"/>
    <property type="evidence" value="ECO:0007669"/>
    <property type="project" value="InterPro"/>
</dbReference>
<feature type="transmembrane region" description="Helical" evidence="7">
    <location>
        <begin position="20"/>
        <end position="38"/>
    </location>
</feature>
<dbReference type="InterPro" id="IPR013601">
    <property type="entry name" value="FAE1_typ3_polyketide_synth"/>
</dbReference>
<evidence type="ECO:0000256" key="1">
    <source>
        <dbReference type="ARBA" id="ARBA00005194"/>
    </source>
</evidence>
<evidence type="ECO:0000313" key="10">
    <source>
        <dbReference type="EMBL" id="KAG5559888.1"/>
    </source>
</evidence>
<dbReference type="Pfam" id="PF08392">
    <property type="entry name" value="FAE1_CUT1_RppA"/>
    <property type="match status" value="1"/>
</dbReference>
<sequence length="454" mass="50726">MASIMPLISTLIKLISSITQHDIIMVVTVVSGLFYLLLYKRKVSIYLLDFTCYRPPDSLRVPMSMYLEHLMHDGFDPDAISFQAKILARSGLSQETCIPPCLRELPITKSLSFSKEEAATVMFSAVTDLLEKNKINPRSIDILITNSSVYSPTPSLCAMVIKEFRMRSNILSFNLSGMGCTASLVSIGLAKDLLKVHRNSLALIVSSESLSQNWYTGKNHSMLIANCLFRMGGAAILLSSKEQDKKIAKYQLQHVIRISRAQDDQSYACIFQDEDSEEKTGISISKSILNVAGEALKANMASLGPLVLPFSEQFRYGLSFVCKKTGLLGRRKTYTPNFKRVFEHFCVHPGGRAVLLAIQKGLKLTEDEMEASKMTLHRFGNTSSSSIWYELSYTETKGRMKRGNRVWQIGLGGGFKSNSAVWKCLHTIEPEKGNAWSDRIDSYPVDIPDIVEID</sequence>
<evidence type="ECO:0000256" key="3">
    <source>
        <dbReference type="ARBA" id="ARBA00022679"/>
    </source>
</evidence>
<accession>A0AAV6L468</accession>
<protein>
    <recommendedName>
        <fullName evidence="6">3-ketoacyl-CoA synthase</fullName>
        <ecNumber evidence="6">2.3.1.-</ecNumber>
    </recommendedName>
</protein>
<keyword evidence="7" id="KW-0812">Transmembrane</keyword>
<dbReference type="InterPro" id="IPR016039">
    <property type="entry name" value="Thiolase-like"/>
</dbReference>
<keyword evidence="7" id="KW-1133">Transmembrane helix</keyword>
<dbReference type="CDD" id="cd00831">
    <property type="entry name" value="CHS_like"/>
    <property type="match status" value="1"/>
</dbReference>
<dbReference type="EMBL" id="JACTNZ010000002">
    <property type="protein sequence ID" value="KAG5559888.1"/>
    <property type="molecule type" value="Genomic_DNA"/>
</dbReference>
<evidence type="ECO:0000256" key="5">
    <source>
        <dbReference type="ARBA" id="ARBA00047375"/>
    </source>
</evidence>
<dbReference type="GO" id="GO:0016020">
    <property type="term" value="C:membrane"/>
    <property type="evidence" value="ECO:0007669"/>
    <property type="project" value="InterPro"/>
</dbReference>
<comment type="catalytic activity">
    <reaction evidence="5">
        <text>a very-long-chain acyl-CoA + malonyl-CoA + H(+) = a very-long-chain 3-oxoacyl-CoA + CO2 + CoA</text>
        <dbReference type="Rhea" id="RHEA:32727"/>
        <dbReference type="ChEBI" id="CHEBI:15378"/>
        <dbReference type="ChEBI" id="CHEBI:16526"/>
        <dbReference type="ChEBI" id="CHEBI:57287"/>
        <dbReference type="ChEBI" id="CHEBI:57384"/>
        <dbReference type="ChEBI" id="CHEBI:90725"/>
        <dbReference type="ChEBI" id="CHEBI:90736"/>
        <dbReference type="EC" id="2.3.1.199"/>
    </reaction>
</comment>
<reference evidence="10" key="1">
    <citation type="submission" date="2020-08" db="EMBL/GenBank/DDBJ databases">
        <title>Plant Genome Project.</title>
        <authorList>
            <person name="Zhang R.-G."/>
        </authorList>
    </citation>
    <scope>NUCLEOTIDE SEQUENCE</scope>
    <source>
        <strain evidence="10">WSP0</strain>
        <tissue evidence="10">Leaf</tissue>
    </source>
</reference>
<dbReference type="Proteomes" id="UP000823749">
    <property type="component" value="Chromosome 2"/>
</dbReference>
<keyword evidence="7" id="KW-0472">Membrane</keyword>
<feature type="transmembrane region" description="Helical" evidence="7">
    <location>
        <begin position="171"/>
        <end position="190"/>
    </location>
</feature>
<dbReference type="EC" id="2.3.1.-" evidence="6"/>
<evidence type="ECO:0000259" key="8">
    <source>
        <dbReference type="Pfam" id="PF08392"/>
    </source>
</evidence>
<evidence type="ECO:0000256" key="4">
    <source>
        <dbReference type="ARBA" id="ARBA00023315"/>
    </source>
</evidence>
<dbReference type="Gene3D" id="3.40.47.10">
    <property type="match status" value="1"/>
</dbReference>
<comment type="similarity">
    <text evidence="2 6">Belongs to the thiolase-like superfamily. Chalcone/stilbene synthases family.</text>
</comment>
<evidence type="ECO:0000256" key="2">
    <source>
        <dbReference type="ARBA" id="ARBA00005531"/>
    </source>
</evidence>
<feature type="domain" description="FAE" evidence="8">
    <location>
        <begin position="40"/>
        <end position="324"/>
    </location>
</feature>
<dbReference type="PANTHER" id="PTHR31561">
    <property type="entry name" value="3-KETOACYL-COA SYNTHASE"/>
    <property type="match status" value="1"/>
</dbReference>
<dbReference type="SUPFAM" id="SSF53901">
    <property type="entry name" value="Thiolase-like"/>
    <property type="match status" value="2"/>
</dbReference>
<keyword evidence="11" id="KW-1185">Reference proteome</keyword>
<keyword evidence="3 6" id="KW-0808">Transferase</keyword>
<feature type="domain" description="Beta-ketoacyl-[acyl-carrier-protein] synthase III C-terminal" evidence="9">
    <location>
        <begin position="344"/>
        <end position="423"/>
    </location>
</feature>
<comment type="caution">
    <text evidence="10">The sequence shown here is derived from an EMBL/GenBank/DDBJ whole genome shotgun (WGS) entry which is preliminary data.</text>
</comment>
<evidence type="ECO:0000256" key="7">
    <source>
        <dbReference type="SAM" id="Phobius"/>
    </source>
</evidence>
<comment type="pathway">
    <text evidence="1 6">Lipid metabolism; fatty acid biosynthesis.</text>
</comment>
<proteinExistence type="inferred from homology"/>
<evidence type="ECO:0000256" key="6">
    <source>
        <dbReference type="PIRNR" id="PIRNR036417"/>
    </source>
</evidence>
<dbReference type="InterPro" id="IPR012392">
    <property type="entry name" value="3-ktacl-CoA_syn"/>
</dbReference>
<gene>
    <name evidence="10" type="ORF">RHGRI_003247</name>
</gene>
<name>A0AAV6L468_9ERIC</name>
<evidence type="ECO:0000259" key="9">
    <source>
        <dbReference type="Pfam" id="PF08541"/>
    </source>
</evidence>
<dbReference type="GO" id="GO:0009922">
    <property type="term" value="F:fatty acid elongase activity"/>
    <property type="evidence" value="ECO:0007669"/>
    <property type="project" value="UniProtKB-EC"/>
</dbReference>
<dbReference type="InterPro" id="IPR013747">
    <property type="entry name" value="ACP_syn_III_C"/>
</dbReference>